<dbReference type="AlphaFoldDB" id="A0A7J6HTK4"/>
<dbReference type="PANTHER" id="PTHR34146:SF3">
    <property type="entry name" value="POLYNUCLEOTIDYL TRANSFERASE, RIBONUCLEASE H-LIKE SUPERFAMILY PROTEIN"/>
    <property type="match status" value="1"/>
</dbReference>
<sequence length="367" mass="41453">MTLVGRGDTVDIWKQPWIPWLDYCEFINLMDQEMFGDTLGERIGKIARLPCENRDMIVWKEATDGNFTVKRGYEATQVCRPNIDNNFWKKVWSQKLHYRHSVMLWRVITGCLPTRDRLGFVRDKSCPLCDEEVESAIHVFWDCHCARALWFSSPFPICGGVGGGNSVKERLDWMLARLPREQIDVSYPLQAACLKVRNFILGRYSESSVLMEADAAIGRRTPTDLAGRTICTSTDVFCVSNASWKEGTAGLAVRASSAVEAELLTIQWAMQLAGQRGFKAFAGASDAKVLIDALKEKVCPPMWNLKPLALEVLNMCNVFDDCNFFFISRQDNMACDALTKWAREKSHCNGYINIEGSPIVIPNSLLQ</sequence>
<dbReference type="InterPro" id="IPR044730">
    <property type="entry name" value="RNase_H-like_dom_plant"/>
</dbReference>
<dbReference type="InterPro" id="IPR026960">
    <property type="entry name" value="RVT-Znf"/>
</dbReference>
<dbReference type="GO" id="GO:0003676">
    <property type="term" value="F:nucleic acid binding"/>
    <property type="evidence" value="ECO:0007669"/>
    <property type="project" value="InterPro"/>
</dbReference>
<keyword evidence="6" id="KW-1185">Reference proteome</keyword>
<organism evidence="4 6">
    <name type="scientific">Cannabis sativa</name>
    <name type="common">Hemp</name>
    <name type="synonym">Marijuana</name>
    <dbReference type="NCBI Taxonomy" id="3483"/>
    <lineage>
        <taxon>Eukaryota</taxon>
        <taxon>Viridiplantae</taxon>
        <taxon>Streptophyta</taxon>
        <taxon>Embryophyta</taxon>
        <taxon>Tracheophyta</taxon>
        <taxon>Spermatophyta</taxon>
        <taxon>Magnoliopsida</taxon>
        <taxon>eudicotyledons</taxon>
        <taxon>Gunneridae</taxon>
        <taxon>Pentapetalae</taxon>
        <taxon>rosids</taxon>
        <taxon>fabids</taxon>
        <taxon>Rosales</taxon>
        <taxon>Cannabaceae</taxon>
        <taxon>Cannabis</taxon>
    </lineage>
</organism>
<evidence type="ECO:0000259" key="1">
    <source>
        <dbReference type="Pfam" id="PF13456"/>
    </source>
</evidence>
<dbReference type="InterPro" id="IPR002156">
    <property type="entry name" value="RNaseH_domain"/>
</dbReference>
<evidence type="ECO:0000313" key="5">
    <source>
        <dbReference type="Proteomes" id="UP000525078"/>
    </source>
</evidence>
<dbReference type="Pfam" id="PF13966">
    <property type="entry name" value="zf-RVT"/>
    <property type="match status" value="1"/>
</dbReference>
<evidence type="ECO:0000313" key="4">
    <source>
        <dbReference type="EMBL" id="KAF4398572.1"/>
    </source>
</evidence>
<dbReference type="InterPro" id="IPR036397">
    <property type="entry name" value="RNaseH_sf"/>
</dbReference>
<feature type="domain" description="RNase H type-1" evidence="1">
    <location>
        <begin position="236"/>
        <end position="342"/>
    </location>
</feature>
<comment type="caution">
    <text evidence="4">The sequence shown here is derived from an EMBL/GenBank/DDBJ whole genome shotgun (WGS) entry which is preliminary data.</text>
</comment>
<feature type="domain" description="Reverse transcriptase zinc-binding" evidence="2">
    <location>
        <begin position="67"/>
        <end position="150"/>
    </location>
</feature>
<dbReference type="Gene3D" id="3.30.420.10">
    <property type="entry name" value="Ribonuclease H-like superfamily/Ribonuclease H"/>
    <property type="match status" value="1"/>
</dbReference>
<dbReference type="CDD" id="cd06222">
    <property type="entry name" value="RNase_H_like"/>
    <property type="match status" value="1"/>
</dbReference>
<protein>
    <recommendedName>
        <fullName evidence="7">RNase H type-1 domain-containing protein</fullName>
    </recommendedName>
</protein>
<gene>
    <name evidence="3" type="ORF">F8388_003119</name>
    <name evidence="4" type="ORF">G4B88_013661</name>
</gene>
<evidence type="ECO:0000313" key="6">
    <source>
        <dbReference type="Proteomes" id="UP000583929"/>
    </source>
</evidence>
<evidence type="ECO:0000259" key="2">
    <source>
        <dbReference type="Pfam" id="PF13966"/>
    </source>
</evidence>
<dbReference type="EMBL" id="JAATIQ010000025">
    <property type="protein sequence ID" value="KAF4398572.1"/>
    <property type="molecule type" value="Genomic_DNA"/>
</dbReference>
<name>A0A7J6HTK4_CANSA</name>
<dbReference type="GO" id="GO:0004523">
    <property type="term" value="F:RNA-DNA hybrid ribonuclease activity"/>
    <property type="evidence" value="ECO:0007669"/>
    <property type="project" value="InterPro"/>
</dbReference>
<dbReference type="Proteomes" id="UP000525078">
    <property type="component" value="Unassembled WGS sequence"/>
</dbReference>
<proteinExistence type="predicted"/>
<reference evidence="5 6" key="1">
    <citation type="journal article" date="2020" name="bioRxiv">
        <title>Sequence and annotation of 42 cannabis genomes reveals extensive copy number variation in cannabinoid synthesis and pathogen resistance genes.</title>
        <authorList>
            <person name="Mckernan K.J."/>
            <person name="Helbert Y."/>
            <person name="Kane L.T."/>
            <person name="Ebling H."/>
            <person name="Zhang L."/>
            <person name="Liu B."/>
            <person name="Eaton Z."/>
            <person name="Mclaughlin S."/>
            <person name="Kingan S."/>
            <person name="Baybayan P."/>
            <person name="Concepcion G."/>
            <person name="Jordan M."/>
            <person name="Riva A."/>
            <person name="Barbazuk W."/>
            <person name="Harkins T."/>
        </authorList>
    </citation>
    <scope>NUCLEOTIDE SEQUENCE [LARGE SCALE GENOMIC DNA]</scope>
    <source>
        <strain evidence="5 6">cv. Jamaican Lion 4</strain>
        <strain evidence="4">Father</strain>
        <strain evidence="3">Mother</strain>
        <tissue evidence="4">Leaf</tissue>
    </source>
</reference>
<dbReference type="Proteomes" id="UP000583929">
    <property type="component" value="Unassembled WGS sequence"/>
</dbReference>
<dbReference type="PANTHER" id="PTHR34146">
    <property type="entry name" value="POLYNUCLEOTIDYL TRANSFERASE, RIBONUCLEASE H-LIKE SUPERFAMILY PROTEIN-RELATED"/>
    <property type="match status" value="1"/>
</dbReference>
<dbReference type="Pfam" id="PF13456">
    <property type="entry name" value="RVT_3"/>
    <property type="match status" value="1"/>
</dbReference>
<accession>A0A7J6HTK4</accession>
<dbReference type="EMBL" id="JAATIP010000264">
    <property type="protein sequence ID" value="KAF4355538.1"/>
    <property type="molecule type" value="Genomic_DNA"/>
</dbReference>
<evidence type="ECO:0000313" key="3">
    <source>
        <dbReference type="EMBL" id="KAF4355538.1"/>
    </source>
</evidence>
<evidence type="ECO:0008006" key="7">
    <source>
        <dbReference type="Google" id="ProtNLM"/>
    </source>
</evidence>